<keyword evidence="3" id="KW-0285">Flavoprotein</keyword>
<comment type="similarity">
    <text evidence="2">Belongs to the NADH dehydrogenase family.</text>
</comment>
<sequence>MHIVVLGGGYSGLLATKLLAKRTNAKVTLINAADRFVERVRLHQLSSGQQLRDLPFTELLDGSGVDLIIDRATAIDVENRTIRLENAPEPVSYDVLFYALGSQANLDMVPGAAEHAYTVADAAGARRLHERVTVLSGGATPRPRLGASPQTPLAGTVAVVGGGLTGIEAASELAESNPGLKVRLVTGGEFGGALSGRGRRHLRLSFERLGIEISEQVRVTEVRADGLMLAGGEHIPADIVIWTTGFRVPALAREAGFAVDADGRMIVDETLRSVSHPEVYAVGDAAAAHRADNQELRMACATGLPTAAHAVGALADRLAGRTPKPLDFGYRFRCISLGRRNGLIQFVRADDSPVERVLTGRMAALYKEAIVRSTIMVQRHPALAKFA</sequence>
<name>A0A9W6R4G8_9PSEU</name>
<dbReference type="PRINTS" id="PR00368">
    <property type="entry name" value="FADPNR"/>
</dbReference>
<evidence type="ECO:0000259" key="6">
    <source>
        <dbReference type="Pfam" id="PF07992"/>
    </source>
</evidence>
<keyword evidence="8" id="KW-1185">Reference proteome</keyword>
<evidence type="ECO:0000256" key="5">
    <source>
        <dbReference type="ARBA" id="ARBA00023002"/>
    </source>
</evidence>
<dbReference type="Pfam" id="PF07992">
    <property type="entry name" value="Pyr_redox_2"/>
    <property type="match status" value="1"/>
</dbReference>
<dbReference type="PRINTS" id="PR00411">
    <property type="entry name" value="PNDRDTASEI"/>
</dbReference>
<dbReference type="InterPro" id="IPR036188">
    <property type="entry name" value="FAD/NAD-bd_sf"/>
</dbReference>
<proteinExistence type="inferred from homology"/>
<feature type="domain" description="FAD/NAD(P)-binding" evidence="6">
    <location>
        <begin position="1"/>
        <end position="301"/>
    </location>
</feature>
<evidence type="ECO:0000256" key="3">
    <source>
        <dbReference type="ARBA" id="ARBA00022630"/>
    </source>
</evidence>
<keyword evidence="4" id="KW-0274">FAD</keyword>
<dbReference type="PANTHER" id="PTHR42913:SF3">
    <property type="entry name" value="64 KDA MITOCHONDRIAL NADH DEHYDROGENASE (EUROFUNG)"/>
    <property type="match status" value="1"/>
</dbReference>
<dbReference type="InterPro" id="IPR023753">
    <property type="entry name" value="FAD/NAD-binding_dom"/>
</dbReference>
<dbReference type="Proteomes" id="UP001165136">
    <property type="component" value="Unassembled WGS sequence"/>
</dbReference>
<evidence type="ECO:0000256" key="1">
    <source>
        <dbReference type="ARBA" id="ARBA00001974"/>
    </source>
</evidence>
<accession>A0A9W6R4G8</accession>
<dbReference type="RefSeq" id="WP_285488378.1">
    <property type="nucleotide sequence ID" value="NZ_BSTI01000011.1"/>
</dbReference>
<dbReference type="AlphaFoldDB" id="A0A9W6R4G8"/>
<comment type="cofactor">
    <cofactor evidence="1">
        <name>FAD</name>
        <dbReference type="ChEBI" id="CHEBI:57692"/>
    </cofactor>
</comment>
<reference evidence="7" key="1">
    <citation type="submission" date="2023-03" db="EMBL/GenBank/DDBJ databases">
        <title>Amycolatopsis taiwanensis NBRC 103393.</title>
        <authorList>
            <person name="Ichikawa N."/>
            <person name="Sato H."/>
            <person name="Tonouchi N."/>
        </authorList>
    </citation>
    <scope>NUCLEOTIDE SEQUENCE</scope>
    <source>
        <strain evidence="7">NBRC 103393</strain>
    </source>
</reference>
<protein>
    <submittedName>
        <fullName evidence="7">Oxidoreductase</fullName>
    </submittedName>
</protein>
<dbReference type="PANTHER" id="PTHR42913">
    <property type="entry name" value="APOPTOSIS-INDUCING FACTOR 1"/>
    <property type="match status" value="1"/>
</dbReference>
<dbReference type="EMBL" id="BSTI01000011">
    <property type="protein sequence ID" value="GLY68428.1"/>
    <property type="molecule type" value="Genomic_DNA"/>
</dbReference>
<dbReference type="Gene3D" id="3.50.50.100">
    <property type="match status" value="1"/>
</dbReference>
<evidence type="ECO:0000313" key="7">
    <source>
        <dbReference type="EMBL" id="GLY68428.1"/>
    </source>
</evidence>
<comment type="caution">
    <text evidence="7">The sequence shown here is derived from an EMBL/GenBank/DDBJ whole genome shotgun (WGS) entry which is preliminary data.</text>
</comment>
<evidence type="ECO:0000256" key="2">
    <source>
        <dbReference type="ARBA" id="ARBA00005272"/>
    </source>
</evidence>
<dbReference type="GO" id="GO:0003955">
    <property type="term" value="F:NAD(P)H dehydrogenase (quinone) activity"/>
    <property type="evidence" value="ECO:0007669"/>
    <property type="project" value="TreeGrafter"/>
</dbReference>
<dbReference type="GO" id="GO:0019646">
    <property type="term" value="P:aerobic electron transport chain"/>
    <property type="evidence" value="ECO:0007669"/>
    <property type="project" value="TreeGrafter"/>
</dbReference>
<dbReference type="SUPFAM" id="SSF51905">
    <property type="entry name" value="FAD/NAD(P)-binding domain"/>
    <property type="match status" value="1"/>
</dbReference>
<organism evidence="7 8">
    <name type="scientific">Amycolatopsis taiwanensis</name>
    <dbReference type="NCBI Taxonomy" id="342230"/>
    <lineage>
        <taxon>Bacteria</taxon>
        <taxon>Bacillati</taxon>
        <taxon>Actinomycetota</taxon>
        <taxon>Actinomycetes</taxon>
        <taxon>Pseudonocardiales</taxon>
        <taxon>Pseudonocardiaceae</taxon>
        <taxon>Amycolatopsis</taxon>
    </lineage>
</organism>
<evidence type="ECO:0000313" key="8">
    <source>
        <dbReference type="Proteomes" id="UP001165136"/>
    </source>
</evidence>
<evidence type="ECO:0000256" key="4">
    <source>
        <dbReference type="ARBA" id="ARBA00022827"/>
    </source>
</evidence>
<gene>
    <name evidence="7" type="ORF">Atai01_50470</name>
</gene>
<dbReference type="InterPro" id="IPR051169">
    <property type="entry name" value="NADH-Q_oxidoreductase"/>
</dbReference>
<keyword evidence="5" id="KW-0560">Oxidoreductase</keyword>